<evidence type="ECO:0000313" key="2">
    <source>
        <dbReference type="Proteomes" id="UP000285780"/>
    </source>
</evidence>
<proteinExistence type="predicted"/>
<reference evidence="1 2" key="1">
    <citation type="submission" date="2018-09" db="EMBL/GenBank/DDBJ databases">
        <title>Genomic Encyclopedia of Archaeal and Bacterial Type Strains, Phase II (KMG-II): from individual species to whole genera.</title>
        <authorList>
            <person name="Goeker M."/>
        </authorList>
    </citation>
    <scope>NUCLEOTIDE SEQUENCE [LARGE SCALE GENOMIC DNA]</scope>
    <source>
        <strain evidence="1 2">DSM 16505</strain>
    </source>
</reference>
<dbReference type="AlphaFoldDB" id="A0A420E4R9"/>
<dbReference type="Proteomes" id="UP000285780">
    <property type="component" value="Unassembled WGS sequence"/>
</dbReference>
<name>A0A420E4R9_9FLAO</name>
<keyword evidence="2" id="KW-1185">Reference proteome</keyword>
<organism evidence="1 2">
    <name type="scientific">Tenacibaculum lutimaris</name>
    <dbReference type="NCBI Taxonomy" id="285258"/>
    <lineage>
        <taxon>Bacteria</taxon>
        <taxon>Pseudomonadati</taxon>
        <taxon>Bacteroidota</taxon>
        <taxon>Flavobacteriia</taxon>
        <taxon>Flavobacteriales</taxon>
        <taxon>Flavobacteriaceae</taxon>
        <taxon>Tenacibaculum</taxon>
    </lineage>
</organism>
<gene>
    <name evidence="1" type="ORF">C8N26_0575</name>
</gene>
<accession>A0A420E4R9</accession>
<dbReference type="EMBL" id="RAQM01000006">
    <property type="protein sequence ID" value="RKF05174.1"/>
    <property type="molecule type" value="Genomic_DNA"/>
</dbReference>
<protein>
    <submittedName>
        <fullName evidence="1">Uncharacterized protein</fullName>
    </submittedName>
</protein>
<evidence type="ECO:0000313" key="1">
    <source>
        <dbReference type="EMBL" id="RKF05174.1"/>
    </source>
</evidence>
<comment type="caution">
    <text evidence="1">The sequence shown here is derived from an EMBL/GenBank/DDBJ whole genome shotgun (WGS) entry which is preliminary data.</text>
</comment>
<sequence length="33" mass="3589">MGRLLLRKTSKGLTTILSVLTKFGEGAGYALRH</sequence>